<reference evidence="2" key="1">
    <citation type="submission" date="2013-12" db="EMBL/GenBank/DDBJ databases">
        <title>The Genome Sequence of Aphanomyces astaci APO3.</title>
        <authorList>
            <consortium name="The Broad Institute Genomics Platform"/>
            <person name="Russ C."/>
            <person name="Tyler B."/>
            <person name="van West P."/>
            <person name="Dieguez-Uribeondo J."/>
            <person name="Young S.K."/>
            <person name="Zeng Q."/>
            <person name="Gargeya S."/>
            <person name="Fitzgerald M."/>
            <person name="Abouelleil A."/>
            <person name="Alvarado L."/>
            <person name="Chapman S.B."/>
            <person name="Gainer-Dewar J."/>
            <person name="Goldberg J."/>
            <person name="Griggs A."/>
            <person name="Gujja S."/>
            <person name="Hansen M."/>
            <person name="Howarth C."/>
            <person name="Imamovic A."/>
            <person name="Ireland A."/>
            <person name="Larimer J."/>
            <person name="McCowan C."/>
            <person name="Murphy C."/>
            <person name="Pearson M."/>
            <person name="Poon T.W."/>
            <person name="Priest M."/>
            <person name="Roberts A."/>
            <person name="Saif S."/>
            <person name="Shea T."/>
            <person name="Sykes S."/>
            <person name="Wortman J."/>
            <person name="Nusbaum C."/>
            <person name="Birren B."/>
        </authorList>
    </citation>
    <scope>NUCLEOTIDE SEQUENCE [LARGE SCALE GENOMIC DNA]</scope>
    <source>
        <strain evidence="2">APO3</strain>
    </source>
</reference>
<evidence type="ECO:0000256" key="1">
    <source>
        <dbReference type="SAM" id="MobiDB-lite"/>
    </source>
</evidence>
<protein>
    <submittedName>
        <fullName evidence="2">Uncharacterized protein</fullName>
    </submittedName>
</protein>
<feature type="region of interest" description="Disordered" evidence="1">
    <location>
        <begin position="1"/>
        <end position="29"/>
    </location>
</feature>
<dbReference type="GeneID" id="20820023"/>
<name>W4FER8_APHAT</name>
<evidence type="ECO:0000313" key="2">
    <source>
        <dbReference type="EMBL" id="ETV65213.1"/>
    </source>
</evidence>
<dbReference type="AlphaFoldDB" id="W4FER8"/>
<organism evidence="2">
    <name type="scientific">Aphanomyces astaci</name>
    <name type="common">Crayfish plague agent</name>
    <dbReference type="NCBI Taxonomy" id="112090"/>
    <lineage>
        <taxon>Eukaryota</taxon>
        <taxon>Sar</taxon>
        <taxon>Stramenopiles</taxon>
        <taxon>Oomycota</taxon>
        <taxon>Saprolegniomycetes</taxon>
        <taxon>Saprolegniales</taxon>
        <taxon>Verrucalvaceae</taxon>
        <taxon>Aphanomyces</taxon>
    </lineage>
</organism>
<gene>
    <name evidence="2" type="ORF">H257_18027</name>
</gene>
<dbReference type="RefSeq" id="XP_009845337.1">
    <property type="nucleotide sequence ID" value="XM_009847035.1"/>
</dbReference>
<sequence>MRTKTEIKGKQIRPTATSTRPRRSRRLNRPTIPVPTLTLAQVKKKAPEFAAKHGIDPKNIYIRGLATTGFFTIKALNKGLDKLYDTMEEYLSNRVRDTAELKEFYKKIEYQPAYYNANSATIIEKNREYKLRQMARIPIVPLDA</sequence>
<dbReference type="EMBL" id="KI913244">
    <property type="protein sequence ID" value="ETV65213.1"/>
    <property type="molecule type" value="Genomic_DNA"/>
</dbReference>
<dbReference type="VEuPathDB" id="FungiDB:H257_18027"/>
<proteinExistence type="predicted"/>
<accession>W4FER8</accession>